<proteinExistence type="predicted"/>
<evidence type="ECO:0000313" key="2">
    <source>
        <dbReference type="EMBL" id="CEO51941.1"/>
    </source>
</evidence>
<feature type="compositionally biased region" description="Low complexity" evidence="1">
    <location>
        <begin position="25"/>
        <end position="35"/>
    </location>
</feature>
<feature type="compositionally biased region" description="Polar residues" evidence="1">
    <location>
        <begin position="264"/>
        <end position="277"/>
    </location>
</feature>
<feature type="region of interest" description="Disordered" evidence="1">
    <location>
        <begin position="173"/>
        <end position="358"/>
    </location>
</feature>
<protein>
    <submittedName>
        <fullName evidence="2">Uncharacterized protein</fullName>
    </submittedName>
</protein>
<name>A0A0B7KB49_BIOOC</name>
<gene>
    <name evidence="2" type="ORF">BN869_000007999_1</name>
</gene>
<feature type="compositionally biased region" description="Low complexity" evidence="1">
    <location>
        <begin position="250"/>
        <end position="263"/>
    </location>
</feature>
<dbReference type="EMBL" id="CDPU01000025">
    <property type="protein sequence ID" value="CEO51941.1"/>
    <property type="molecule type" value="Genomic_DNA"/>
</dbReference>
<reference evidence="2" key="1">
    <citation type="submission" date="2015-01" db="EMBL/GenBank/DDBJ databases">
        <authorList>
            <person name="Durling Mikael"/>
        </authorList>
    </citation>
    <scope>NUCLEOTIDE SEQUENCE</scope>
</reference>
<organism evidence="2">
    <name type="scientific">Bionectria ochroleuca</name>
    <name type="common">Gliocladium roseum</name>
    <dbReference type="NCBI Taxonomy" id="29856"/>
    <lineage>
        <taxon>Eukaryota</taxon>
        <taxon>Fungi</taxon>
        <taxon>Dikarya</taxon>
        <taxon>Ascomycota</taxon>
        <taxon>Pezizomycotina</taxon>
        <taxon>Sordariomycetes</taxon>
        <taxon>Hypocreomycetidae</taxon>
        <taxon>Hypocreales</taxon>
        <taxon>Bionectriaceae</taxon>
        <taxon>Clonostachys</taxon>
    </lineage>
</organism>
<dbReference type="AlphaFoldDB" id="A0A0B7KB49"/>
<sequence length="453" mass="50594">MGLPLFVAPVESDVHPKPPAKARRSASPPRSAIRRAPYVNVRDRAALSRRSRLLEMQERSRRPISRTLETALTTDTTSSGIAAAAEYIRNGFVTSDDLARPDMTERERRLEEREARRIAGLEALQRNREERNREERNREEDNNTHQDSRTQWWMVHPHAQSRRENVIMLGMERMRSRRRSRSPQVERTSALGRLTRRAGITLPSARELALSTRRRPTDDVNGLGDRNRSISPEGWDTLLSTLTPDPQPPSANSSFVSNAASQNPSTSFTSTSGQTLRLGTAPEPPCESGCENSDTEDGEAPPRRRHHVSRPGFRPAHPVRFDIPDLGYPLTGDNYATPGQPPQPDFLTPREGRSLRSDNGSINVYMARPTLLGSQRDGWVGSLSVGATEDGSGSEPPRLTGEGSFMSTGSTTSADEDLVSLQRIVRRLASRDDIPEEWWTETGLSRTLTRDRP</sequence>
<accession>A0A0B7KB49</accession>
<feature type="compositionally biased region" description="Basic and acidic residues" evidence="1">
    <location>
        <begin position="127"/>
        <end position="148"/>
    </location>
</feature>
<feature type="region of interest" description="Disordered" evidence="1">
    <location>
        <begin position="1"/>
        <end position="35"/>
    </location>
</feature>
<feature type="region of interest" description="Disordered" evidence="1">
    <location>
        <begin position="386"/>
        <end position="414"/>
    </location>
</feature>
<evidence type="ECO:0000256" key="1">
    <source>
        <dbReference type="SAM" id="MobiDB-lite"/>
    </source>
</evidence>
<feature type="region of interest" description="Disordered" evidence="1">
    <location>
        <begin position="127"/>
        <end position="149"/>
    </location>
</feature>